<evidence type="ECO:0000256" key="4">
    <source>
        <dbReference type="PIRSR" id="PIRSR000350-3"/>
    </source>
</evidence>
<comment type="cofactor">
    <cofactor evidence="4">
        <name>FAD</name>
        <dbReference type="ChEBI" id="CHEBI:57692"/>
    </cofactor>
    <text evidence="4">Binds 1 FAD per subunit.</text>
</comment>
<evidence type="ECO:0000256" key="1">
    <source>
        <dbReference type="ARBA" id="ARBA00007532"/>
    </source>
</evidence>
<evidence type="ECO:0000256" key="2">
    <source>
        <dbReference type="ARBA" id="ARBA00022630"/>
    </source>
</evidence>
<dbReference type="PIRSF" id="PIRSF000350">
    <property type="entry name" value="Mercury_reductase_MerA"/>
    <property type="match status" value="1"/>
</dbReference>
<reference evidence="8" key="2">
    <citation type="submission" date="2023-01" db="EMBL/GenBank/DDBJ databases">
        <title>Draft genome sequence of Portibacter lacus strain NBRC 108769.</title>
        <authorList>
            <person name="Sun Q."/>
            <person name="Mori K."/>
        </authorList>
    </citation>
    <scope>NUCLEOTIDE SEQUENCE</scope>
    <source>
        <strain evidence="8">NBRC 108769</strain>
    </source>
</reference>
<dbReference type="InterPro" id="IPR036188">
    <property type="entry name" value="FAD/NAD-bd_sf"/>
</dbReference>
<reference evidence="8" key="1">
    <citation type="journal article" date="2014" name="Int. J. Syst. Evol. Microbiol.">
        <title>Complete genome sequence of Corynebacterium casei LMG S-19264T (=DSM 44701T), isolated from a smear-ripened cheese.</title>
        <authorList>
            <consortium name="US DOE Joint Genome Institute (JGI-PGF)"/>
            <person name="Walter F."/>
            <person name="Albersmeier A."/>
            <person name="Kalinowski J."/>
            <person name="Ruckert C."/>
        </authorList>
    </citation>
    <scope>NUCLEOTIDE SEQUENCE</scope>
    <source>
        <strain evidence="8">NBRC 108769</strain>
    </source>
</reference>
<feature type="binding site" evidence="4">
    <location>
        <begin position="311"/>
        <end position="314"/>
    </location>
    <ligand>
        <name>FAD</name>
        <dbReference type="ChEBI" id="CHEBI:57692"/>
    </ligand>
</feature>
<gene>
    <name evidence="8" type="ORF">GCM10007940_15840</name>
</gene>
<dbReference type="GO" id="GO:0003955">
    <property type="term" value="F:NAD(P)H dehydrogenase (quinone) activity"/>
    <property type="evidence" value="ECO:0007669"/>
    <property type="project" value="TreeGrafter"/>
</dbReference>
<dbReference type="AlphaFoldDB" id="A0AA37SNV2"/>
<dbReference type="PRINTS" id="PR00368">
    <property type="entry name" value="FADPNR"/>
</dbReference>
<keyword evidence="2" id="KW-0285">Flavoprotein</keyword>
<dbReference type="PANTHER" id="PTHR43014">
    <property type="entry name" value="MERCURIC REDUCTASE"/>
    <property type="match status" value="1"/>
</dbReference>
<keyword evidence="3 4" id="KW-0274">FAD</keyword>
<dbReference type="PANTHER" id="PTHR43014:SF2">
    <property type="entry name" value="MERCURIC REDUCTASE"/>
    <property type="match status" value="1"/>
</dbReference>
<dbReference type="Pfam" id="PF07992">
    <property type="entry name" value="Pyr_redox_2"/>
    <property type="match status" value="1"/>
</dbReference>
<dbReference type="InterPro" id="IPR016156">
    <property type="entry name" value="FAD/NAD-linked_Rdtase_dimer_sf"/>
</dbReference>
<dbReference type="Proteomes" id="UP001156666">
    <property type="component" value="Unassembled WGS sequence"/>
</dbReference>
<evidence type="ECO:0000256" key="5">
    <source>
        <dbReference type="PIRSR" id="PIRSR000350-4"/>
    </source>
</evidence>
<dbReference type="InterPro" id="IPR023753">
    <property type="entry name" value="FAD/NAD-binding_dom"/>
</dbReference>
<organism evidence="8 9">
    <name type="scientific">Portibacter lacus</name>
    <dbReference type="NCBI Taxonomy" id="1099794"/>
    <lineage>
        <taxon>Bacteria</taxon>
        <taxon>Pseudomonadati</taxon>
        <taxon>Bacteroidota</taxon>
        <taxon>Saprospiria</taxon>
        <taxon>Saprospirales</taxon>
        <taxon>Haliscomenobacteraceae</taxon>
        <taxon>Portibacter</taxon>
    </lineage>
</organism>
<dbReference type="InterPro" id="IPR001100">
    <property type="entry name" value="Pyr_nuc-diS_OxRdtase"/>
</dbReference>
<dbReference type="RefSeq" id="WP_235290852.1">
    <property type="nucleotide sequence ID" value="NZ_BSOH01000007.1"/>
</dbReference>
<feature type="binding site" evidence="4">
    <location>
        <position position="305"/>
    </location>
    <ligand>
        <name>NAD(+)</name>
        <dbReference type="ChEBI" id="CHEBI:57540"/>
    </ligand>
</feature>
<dbReference type="GO" id="GO:0050660">
    <property type="term" value="F:flavin adenine dinucleotide binding"/>
    <property type="evidence" value="ECO:0007669"/>
    <property type="project" value="TreeGrafter"/>
</dbReference>
<sequence>MEKYDVIVIGAGSAGLGNSGVANTIGLKTVLIEKDPDHFGGDCTNYGCVPSKAVIHIAQHFHEAKKATQFGLKIEGKADMKKVLSYVHEKQKVIRDGENADALRNQGYEVIIGEAKLTGKNTVEVNGKKLEAKIILLCTGSSPRMIDIPGADQIKMYTNETLFFDCEELPENFVVIGGGPIGCEMGQAFARLGSKVTIVNRGDRILDKEQPKISAVLQAQFEAEGIDVFCNATVKSFSDGKAHIEFKDGSTKSIPADAALMAIGRVVNTKNLGLENAGVELTERGKIKVDEYMQTTNPKVYAIGDAAGTYMLSHGAEKMVRQLWRNLLIPVFKVKNTKEDLSWVTFTDPQVAHFGYTEPEMDEKKISYYRQDQSFDHDDRAIIQEYQYGHTSLWMENKSNVRSRKLLAGSMISPIAGELLQEMQLAKHAGIPISKIESRVYPYPVQSRINQKTIRGVISSARSEFKTKLGRIAFRLFH</sequence>
<evidence type="ECO:0000313" key="9">
    <source>
        <dbReference type="Proteomes" id="UP001156666"/>
    </source>
</evidence>
<comment type="caution">
    <text evidence="8">The sequence shown here is derived from an EMBL/GenBank/DDBJ whole genome shotgun (WGS) entry which is preliminary data.</text>
</comment>
<feature type="binding site" evidence="4">
    <location>
        <position position="264"/>
    </location>
    <ligand>
        <name>NAD(+)</name>
        <dbReference type="ChEBI" id="CHEBI:57540"/>
    </ligand>
</feature>
<dbReference type="InterPro" id="IPR004099">
    <property type="entry name" value="Pyr_nucl-diS_OxRdtase_dimer"/>
</dbReference>
<evidence type="ECO:0000259" key="7">
    <source>
        <dbReference type="Pfam" id="PF07992"/>
    </source>
</evidence>
<evidence type="ECO:0000259" key="6">
    <source>
        <dbReference type="Pfam" id="PF02852"/>
    </source>
</evidence>
<feature type="binding site" evidence="4">
    <location>
        <begin position="139"/>
        <end position="141"/>
    </location>
    <ligand>
        <name>FAD</name>
        <dbReference type="ChEBI" id="CHEBI:57692"/>
    </ligand>
</feature>
<dbReference type="PRINTS" id="PR00411">
    <property type="entry name" value="PNDRDTASEI"/>
</dbReference>
<proteinExistence type="inferred from homology"/>
<evidence type="ECO:0000313" key="8">
    <source>
        <dbReference type="EMBL" id="GLR16969.1"/>
    </source>
</evidence>
<name>A0AA37SNV2_9BACT</name>
<keyword evidence="9" id="KW-1185">Reference proteome</keyword>
<accession>A0AA37SNV2</accession>
<dbReference type="Gene3D" id="3.30.390.30">
    <property type="match status" value="1"/>
</dbReference>
<feature type="disulfide bond" description="Redox-active" evidence="5">
    <location>
        <begin position="43"/>
        <end position="48"/>
    </location>
</feature>
<feature type="binding site" evidence="4">
    <location>
        <begin position="177"/>
        <end position="184"/>
    </location>
    <ligand>
        <name>NAD(+)</name>
        <dbReference type="ChEBI" id="CHEBI:57540"/>
    </ligand>
</feature>
<protein>
    <submittedName>
        <fullName evidence="8">Mercuric reductase</fullName>
    </submittedName>
</protein>
<comment type="similarity">
    <text evidence="1">Belongs to the class-I pyridine nucleotide-disulfide oxidoreductase family.</text>
</comment>
<keyword evidence="4" id="KW-0547">Nucleotide-binding</keyword>
<dbReference type="EMBL" id="BSOH01000007">
    <property type="protein sequence ID" value="GLR16969.1"/>
    <property type="molecule type" value="Genomic_DNA"/>
</dbReference>
<dbReference type="SUPFAM" id="SSF55424">
    <property type="entry name" value="FAD/NAD-linked reductases, dimerisation (C-terminal) domain"/>
    <property type="match status" value="1"/>
</dbReference>
<dbReference type="Pfam" id="PF02852">
    <property type="entry name" value="Pyr_redox_dim"/>
    <property type="match status" value="1"/>
</dbReference>
<dbReference type="SUPFAM" id="SSF51905">
    <property type="entry name" value="FAD/NAD(P)-binding domain"/>
    <property type="match status" value="1"/>
</dbReference>
<feature type="domain" description="Pyridine nucleotide-disulphide oxidoreductase dimerisation" evidence="6">
    <location>
        <begin position="342"/>
        <end position="447"/>
    </location>
</feature>
<keyword evidence="4" id="KW-0520">NAD</keyword>
<feature type="domain" description="FAD/NAD(P)-binding" evidence="7">
    <location>
        <begin position="4"/>
        <end position="318"/>
    </location>
</feature>
<dbReference type="Gene3D" id="3.50.50.60">
    <property type="entry name" value="FAD/NAD(P)-binding domain"/>
    <property type="match status" value="2"/>
</dbReference>
<evidence type="ECO:0000256" key="3">
    <source>
        <dbReference type="ARBA" id="ARBA00022827"/>
    </source>
</evidence>
<feature type="binding site" evidence="4">
    <location>
        <position position="52"/>
    </location>
    <ligand>
        <name>FAD</name>
        <dbReference type="ChEBI" id="CHEBI:57692"/>
    </ligand>
</feature>